<dbReference type="Proteomes" id="UP000078599">
    <property type="component" value="Unassembled WGS sequence"/>
</dbReference>
<evidence type="ECO:0000313" key="1">
    <source>
        <dbReference type="EMBL" id="CQR32968.1"/>
    </source>
</evidence>
<sequence length="31" mass="3406">MMVQAQTSGRHDVGTLKDIAVKVKMGKFLES</sequence>
<dbReference type="EMBL" id="CTRI01000028">
    <property type="protein sequence ID" value="CQR36792.1"/>
    <property type="molecule type" value="Genomic_DNA"/>
</dbReference>
<reference evidence="1 3" key="1">
    <citation type="submission" date="2015-03" db="EMBL/GenBank/DDBJ databases">
        <authorList>
            <person name="Regsiter A."/>
            <person name="william w."/>
        </authorList>
    </citation>
    <scope>NUCLEOTIDE SEQUENCE [LARGE SCALE GENOMIC DNA]</scope>
    <source>
        <strain evidence="1 3">CB1</strain>
    </source>
</reference>
<gene>
    <name evidence="1" type="ORF">THICB1_290003</name>
    <name evidence="2" type="ORF">THICB1_60011</name>
</gene>
<evidence type="ECO:0000313" key="2">
    <source>
        <dbReference type="EMBL" id="CQR36792.1"/>
    </source>
</evidence>
<accession>A0ABP1Z2Q4</accession>
<organism evidence="1 3">
    <name type="scientific">Thiomonas arsenitoxydans (strain DSM 22701 / CIP 110005 / 3As)</name>
    <dbReference type="NCBI Taxonomy" id="426114"/>
    <lineage>
        <taxon>Bacteria</taxon>
        <taxon>Pseudomonadati</taxon>
        <taxon>Pseudomonadota</taxon>
        <taxon>Betaproteobacteria</taxon>
        <taxon>Burkholderiales</taxon>
        <taxon>Thiomonas</taxon>
    </lineage>
</organism>
<protein>
    <submittedName>
        <fullName evidence="1">Uncharacterized protein</fullName>
    </submittedName>
</protein>
<proteinExistence type="predicted"/>
<comment type="caution">
    <text evidence="1">The sequence shown here is derived from an EMBL/GenBank/DDBJ whole genome shotgun (WGS) entry which is preliminary data.</text>
</comment>
<evidence type="ECO:0000313" key="3">
    <source>
        <dbReference type="Proteomes" id="UP000078599"/>
    </source>
</evidence>
<keyword evidence="3" id="KW-1185">Reference proteome</keyword>
<name>A0ABP1Z2Q4_THIA3</name>
<dbReference type="EMBL" id="CTRI01000022">
    <property type="protein sequence ID" value="CQR32968.1"/>
    <property type="molecule type" value="Genomic_DNA"/>
</dbReference>